<organism evidence="3 4">
    <name type="scientific">Roseomonas alba</name>
    <dbReference type="NCBI Taxonomy" id="2846776"/>
    <lineage>
        <taxon>Bacteria</taxon>
        <taxon>Pseudomonadati</taxon>
        <taxon>Pseudomonadota</taxon>
        <taxon>Alphaproteobacteria</taxon>
        <taxon>Acetobacterales</taxon>
        <taxon>Roseomonadaceae</taxon>
        <taxon>Roseomonas</taxon>
    </lineage>
</organism>
<feature type="compositionally biased region" description="Basic and acidic residues" evidence="1">
    <location>
        <begin position="10"/>
        <end position="24"/>
    </location>
</feature>
<dbReference type="EMBL" id="JAHYBZ010000001">
    <property type="protein sequence ID" value="MBW6396217.1"/>
    <property type="molecule type" value="Genomic_DNA"/>
</dbReference>
<keyword evidence="2" id="KW-0472">Membrane</keyword>
<dbReference type="Proteomes" id="UP001196565">
    <property type="component" value="Unassembled WGS sequence"/>
</dbReference>
<name>A0ABS7A1N3_9PROT</name>
<feature type="region of interest" description="Disordered" evidence="1">
    <location>
        <begin position="1"/>
        <end position="24"/>
    </location>
</feature>
<keyword evidence="2" id="KW-1133">Transmembrane helix</keyword>
<reference evidence="3 4" key="1">
    <citation type="submission" date="2021-07" db="EMBL/GenBank/DDBJ databases">
        <authorList>
            <person name="So Y."/>
        </authorList>
    </citation>
    <scope>NUCLEOTIDE SEQUENCE [LARGE SCALE GENOMIC DNA]</scope>
    <source>
        <strain evidence="3 4">HJA6</strain>
    </source>
</reference>
<proteinExistence type="predicted"/>
<evidence type="ECO:0000256" key="1">
    <source>
        <dbReference type="SAM" id="MobiDB-lite"/>
    </source>
</evidence>
<keyword evidence="4" id="KW-1185">Reference proteome</keyword>
<evidence type="ECO:0000256" key="2">
    <source>
        <dbReference type="SAM" id="Phobius"/>
    </source>
</evidence>
<evidence type="ECO:0000313" key="4">
    <source>
        <dbReference type="Proteomes" id="UP001196565"/>
    </source>
</evidence>
<sequence>MSQARITALPERRSPRDEVLSHDDNPARAFANGVMLALPLWALIGAIVWALI</sequence>
<gene>
    <name evidence="3" type="ORF">KPL78_00085</name>
</gene>
<evidence type="ECO:0000313" key="3">
    <source>
        <dbReference type="EMBL" id="MBW6396217.1"/>
    </source>
</evidence>
<comment type="caution">
    <text evidence="3">The sequence shown here is derived from an EMBL/GenBank/DDBJ whole genome shotgun (WGS) entry which is preliminary data.</text>
</comment>
<keyword evidence="2" id="KW-0812">Transmembrane</keyword>
<feature type="transmembrane region" description="Helical" evidence="2">
    <location>
        <begin position="29"/>
        <end position="51"/>
    </location>
</feature>
<accession>A0ABS7A1N3</accession>
<protein>
    <submittedName>
        <fullName evidence="3">Uncharacterized protein</fullName>
    </submittedName>
</protein>
<dbReference type="RefSeq" id="WP_219760609.1">
    <property type="nucleotide sequence ID" value="NZ_JAHYBZ010000001.1"/>
</dbReference>